<protein>
    <submittedName>
        <fullName evidence="1">Uncharacterized protein</fullName>
    </submittedName>
</protein>
<name>A0ACB0ZLI7_MELEN</name>
<organism evidence="1 2">
    <name type="scientific">Meloidogyne enterolobii</name>
    <name type="common">Root-knot nematode worm</name>
    <name type="synonym">Meloidogyne mayaguensis</name>
    <dbReference type="NCBI Taxonomy" id="390850"/>
    <lineage>
        <taxon>Eukaryota</taxon>
        <taxon>Metazoa</taxon>
        <taxon>Ecdysozoa</taxon>
        <taxon>Nematoda</taxon>
        <taxon>Chromadorea</taxon>
        <taxon>Rhabditida</taxon>
        <taxon>Tylenchina</taxon>
        <taxon>Tylenchomorpha</taxon>
        <taxon>Tylenchoidea</taxon>
        <taxon>Meloidogynidae</taxon>
        <taxon>Meloidogyninae</taxon>
        <taxon>Meloidogyne</taxon>
    </lineage>
</organism>
<evidence type="ECO:0000313" key="2">
    <source>
        <dbReference type="Proteomes" id="UP001497535"/>
    </source>
</evidence>
<reference evidence="1" key="1">
    <citation type="submission" date="2023-11" db="EMBL/GenBank/DDBJ databases">
        <authorList>
            <person name="Poullet M."/>
        </authorList>
    </citation>
    <scope>NUCLEOTIDE SEQUENCE</scope>
    <source>
        <strain evidence="1">E1834</strain>
    </source>
</reference>
<proteinExistence type="predicted"/>
<comment type="caution">
    <text evidence="1">The sequence shown here is derived from an EMBL/GenBank/DDBJ whole genome shotgun (WGS) entry which is preliminary data.</text>
</comment>
<keyword evidence="2" id="KW-1185">Reference proteome</keyword>
<gene>
    <name evidence="1" type="ORF">MENTE1834_LOCUS26243</name>
</gene>
<dbReference type="Proteomes" id="UP001497535">
    <property type="component" value="Unassembled WGS sequence"/>
</dbReference>
<evidence type="ECO:0000313" key="1">
    <source>
        <dbReference type="EMBL" id="CAK5079148.1"/>
    </source>
</evidence>
<accession>A0ACB0ZLI7</accession>
<sequence length="71" mass="7716">MSVPIILLREGTQTKQGRGQILSNISACCAVADSVRTTLGPRGLDKLLVDRKGLDRFFELIFSRRRGGGVA</sequence>
<dbReference type="EMBL" id="CAVMJV010000037">
    <property type="protein sequence ID" value="CAK5079148.1"/>
    <property type="molecule type" value="Genomic_DNA"/>
</dbReference>